<dbReference type="Gene3D" id="3.30.70.1820">
    <property type="entry name" value="L1 transposable element, RRM domain"/>
    <property type="match status" value="1"/>
</dbReference>
<keyword evidence="1" id="KW-0175">Coiled coil</keyword>
<dbReference type="EMBL" id="CALNXI010005502">
    <property type="protein sequence ID" value="CAH3197930.1"/>
    <property type="molecule type" value="Genomic_DNA"/>
</dbReference>
<evidence type="ECO:0000313" key="2">
    <source>
        <dbReference type="EMBL" id="CAH3197930.1"/>
    </source>
</evidence>
<protein>
    <submittedName>
        <fullName evidence="2">Uncharacterized protein</fullName>
    </submittedName>
</protein>
<sequence>MEKLDTIASISEQLKPILDRVKKLDIIENSVKNIEANLANLKARTAKLEQFEITAAKDIKDLKESTTFNGNTCKELQDRVDEHSSRINSLMASKRKLRDQMNEVISKNLYLEAYSRRENIKFFSIPEEEEQDTQEVLRNFIDENELGYRNARIAEIQRVHRIARRIETWCRLWHSPDNRQVPSLQGCGRHIQFGKTP</sequence>
<organism evidence="2 3">
    <name type="scientific">Porites evermanni</name>
    <dbReference type="NCBI Taxonomy" id="104178"/>
    <lineage>
        <taxon>Eukaryota</taxon>
        <taxon>Metazoa</taxon>
        <taxon>Cnidaria</taxon>
        <taxon>Anthozoa</taxon>
        <taxon>Hexacorallia</taxon>
        <taxon>Scleractinia</taxon>
        <taxon>Fungiina</taxon>
        <taxon>Poritidae</taxon>
        <taxon>Porites</taxon>
    </lineage>
</organism>
<gene>
    <name evidence="2" type="ORF">PEVE_00035506</name>
</gene>
<evidence type="ECO:0000256" key="1">
    <source>
        <dbReference type="SAM" id="Coils"/>
    </source>
</evidence>
<reference evidence="2 3" key="1">
    <citation type="submission" date="2022-05" db="EMBL/GenBank/DDBJ databases">
        <authorList>
            <consortium name="Genoscope - CEA"/>
            <person name="William W."/>
        </authorList>
    </citation>
    <scope>NUCLEOTIDE SEQUENCE [LARGE SCALE GENOMIC DNA]</scope>
</reference>
<comment type="caution">
    <text evidence="2">The sequence shown here is derived from an EMBL/GenBank/DDBJ whole genome shotgun (WGS) entry which is preliminary data.</text>
</comment>
<dbReference type="Proteomes" id="UP001159427">
    <property type="component" value="Unassembled WGS sequence"/>
</dbReference>
<keyword evidence="3" id="KW-1185">Reference proteome</keyword>
<accession>A0ABN8T2I4</accession>
<name>A0ABN8T2I4_9CNID</name>
<evidence type="ECO:0000313" key="3">
    <source>
        <dbReference type="Proteomes" id="UP001159427"/>
    </source>
</evidence>
<proteinExistence type="predicted"/>
<feature type="coiled-coil region" evidence="1">
    <location>
        <begin position="24"/>
        <end position="107"/>
    </location>
</feature>